<keyword evidence="2" id="KW-0732">Signal</keyword>
<reference evidence="3 4" key="1">
    <citation type="submission" date="2019-10" db="EMBL/GenBank/DDBJ databases">
        <title>Whole genome shotgun sequence of Acrocarpospora pleiomorpha NBRC 16267.</title>
        <authorList>
            <person name="Ichikawa N."/>
            <person name="Kimura A."/>
            <person name="Kitahashi Y."/>
            <person name="Komaki H."/>
            <person name="Oguchi A."/>
        </authorList>
    </citation>
    <scope>NUCLEOTIDE SEQUENCE [LARGE SCALE GENOMIC DNA]</scope>
    <source>
        <strain evidence="3 4">NBRC 16267</strain>
    </source>
</reference>
<accession>A0A5M3XHA7</accession>
<gene>
    <name evidence="3" type="ORF">Aple_038110</name>
</gene>
<comment type="caution">
    <text evidence="3">The sequence shown here is derived from an EMBL/GenBank/DDBJ whole genome shotgun (WGS) entry which is preliminary data.</text>
</comment>
<name>A0A5M3XHA7_9ACTN</name>
<evidence type="ECO:0000256" key="1">
    <source>
        <dbReference type="SAM" id="MobiDB-lite"/>
    </source>
</evidence>
<keyword evidence="4" id="KW-1185">Reference proteome</keyword>
<organism evidence="3 4">
    <name type="scientific">Acrocarpospora pleiomorpha</name>
    <dbReference type="NCBI Taxonomy" id="90975"/>
    <lineage>
        <taxon>Bacteria</taxon>
        <taxon>Bacillati</taxon>
        <taxon>Actinomycetota</taxon>
        <taxon>Actinomycetes</taxon>
        <taxon>Streptosporangiales</taxon>
        <taxon>Streptosporangiaceae</taxon>
        <taxon>Acrocarpospora</taxon>
    </lineage>
</organism>
<evidence type="ECO:0000313" key="3">
    <source>
        <dbReference type="EMBL" id="GES20915.1"/>
    </source>
</evidence>
<dbReference type="Proteomes" id="UP000377595">
    <property type="component" value="Unassembled WGS sequence"/>
</dbReference>
<protein>
    <submittedName>
        <fullName evidence="3">Lipoprotein</fullName>
    </submittedName>
</protein>
<proteinExistence type="predicted"/>
<dbReference type="EMBL" id="BLAF01000019">
    <property type="protein sequence ID" value="GES20915.1"/>
    <property type="molecule type" value="Genomic_DNA"/>
</dbReference>
<keyword evidence="3" id="KW-0449">Lipoprotein</keyword>
<evidence type="ECO:0000256" key="2">
    <source>
        <dbReference type="SAM" id="SignalP"/>
    </source>
</evidence>
<sequence length="155" mass="16220">MLTSSRQIALAVSAFALLSTVACSGSSEPGGETANTEAVLGPPPTVEQLAAKVGCTPDIQVDAAELRTGACETKDGQFFVNTFATQQGKDEWMDQAPEYNPHLVGNLWTVLGERPVLDALRVRLGGDLHLSDHRVKSPAPAADPVVDTGSDTGGY</sequence>
<feature type="region of interest" description="Disordered" evidence="1">
    <location>
        <begin position="131"/>
        <end position="155"/>
    </location>
</feature>
<feature type="signal peptide" evidence="2">
    <location>
        <begin position="1"/>
        <end position="24"/>
    </location>
</feature>
<dbReference type="AlphaFoldDB" id="A0A5M3XHA7"/>
<dbReference type="PROSITE" id="PS51257">
    <property type="entry name" value="PROKAR_LIPOPROTEIN"/>
    <property type="match status" value="1"/>
</dbReference>
<feature type="chain" id="PRO_5038422813" evidence="2">
    <location>
        <begin position="25"/>
        <end position="155"/>
    </location>
</feature>
<evidence type="ECO:0000313" key="4">
    <source>
        <dbReference type="Proteomes" id="UP000377595"/>
    </source>
</evidence>